<dbReference type="SUPFAM" id="SSF53098">
    <property type="entry name" value="Ribonuclease H-like"/>
    <property type="match status" value="1"/>
</dbReference>
<organism evidence="2 3">
    <name type="scientific">Lithospermum erythrorhizon</name>
    <name type="common">Purple gromwell</name>
    <name type="synonym">Lithospermum officinale var. erythrorhizon</name>
    <dbReference type="NCBI Taxonomy" id="34254"/>
    <lineage>
        <taxon>Eukaryota</taxon>
        <taxon>Viridiplantae</taxon>
        <taxon>Streptophyta</taxon>
        <taxon>Embryophyta</taxon>
        <taxon>Tracheophyta</taxon>
        <taxon>Spermatophyta</taxon>
        <taxon>Magnoliopsida</taxon>
        <taxon>eudicotyledons</taxon>
        <taxon>Gunneridae</taxon>
        <taxon>Pentapetalae</taxon>
        <taxon>asterids</taxon>
        <taxon>lamiids</taxon>
        <taxon>Boraginales</taxon>
        <taxon>Boraginaceae</taxon>
        <taxon>Boraginoideae</taxon>
        <taxon>Lithospermeae</taxon>
        <taxon>Lithospermum</taxon>
    </lineage>
</organism>
<dbReference type="Proteomes" id="UP001454036">
    <property type="component" value="Unassembled WGS sequence"/>
</dbReference>
<dbReference type="PANTHER" id="PTHR45835:SF99">
    <property type="entry name" value="CHROMO DOMAIN-CONTAINING PROTEIN-RELATED"/>
    <property type="match status" value="1"/>
</dbReference>
<proteinExistence type="predicted"/>
<reference evidence="2 3" key="1">
    <citation type="submission" date="2024-01" db="EMBL/GenBank/DDBJ databases">
        <title>The complete chloroplast genome sequence of Lithospermum erythrorhizon: insights into the phylogenetic relationship among Boraginaceae species and the maternal lineages of purple gromwells.</title>
        <authorList>
            <person name="Okada T."/>
            <person name="Watanabe K."/>
        </authorList>
    </citation>
    <scope>NUCLEOTIDE SEQUENCE [LARGE SCALE GENOMIC DNA]</scope>
</reference>
<gene>
    <name evidence="2" type="ORF">LIER_10355</name>
</gene>
<dbReference type="InterPro" id="IPR012337">
    <property type="entry name" value="RNaseH-like_sf"/>
</dbReference>
<accession>A0AAV3PKZ5</accession>
<dbReference type="GO" id="GO:0003676">
    <property type="term" value="F:nucleic acid binding"/>
    <property type="evidence" value="ECO:0007669"/>
    <property type="project" value="InterPro"/>
</dbReference>
<evidence type="ECO:0000259" key="1">
    <source>
        <dbReference type="Pfam" id="PF17921"/>
    </source>
</evidence>
<dbReference type="AlphaFoldDB" id="A0AAV3PKZ5"/>
<dbReference type="EMBL" id="BAABME010001836">
    <property type="protein sequence ID" value="GAA0151691.1"/>
    <property type="molecule type" value="Genomic_DNA"/>
</dbReference>
<protein>
    <recommendedName>
        <fullName evidence="1">Integrase zinc-binding domain-containing protein</fullName>
    </recommendedName>
</protein>
<dbReference type="PANTHER" id="PTHR45835">
    <property type="entry name" value="YALI0A06105P"/>
    <property type="match status" value="1"/>
</dbReference>
<sequence length="172" mass="20013">MEEVKNGIRPDFAIKDDGMLTMYGGIFVSYSNELKREILEEAHNAPYSMHPGSTKMYRDLRTSYWWPKMKRETAEFVAKCLTCQQVKIEHRHPAGLLQPLPIPEWTWEHITMDFVFGLPKTFKRNDGIWVIVDRLSKLAHFIPIRSAYGPEQLAKLYVDQIVRLHGVPVTIV</sequence>
<comment type="caution">
    <text evidence="2">The sequence shown here is derived from an EMBL/GenBank/DDBJ whole genome shotgun (WGS) entry which is preliminary data.</text>
</comment>
<dbReference type="Gene3D" id="3.30.420.10">
    <property type="entry name" value="Ribonuclease H-like superfamily/Ribonuclease H"/>
    <property type="match status" value="1"/>
</dbReference>
<evidence type="ECO:0000313" key="3">
    <source>
        <dbReference type="Proteomes" id="UP001454036"/>
    </source>
</evidence>
<evidence type="ECO:0000313" key="2">
    <source>
        <dbReference type="EMBL" id="GAA0151691.1"/>
    </source>
</evidence>
<dbReference type="Pfam" id="PF17921">
    <property type="entry name" value="Integrase_H2C2"/>
    <property type="match status" value="1"/>
</dbReference>
<keyword evidence="3" id="KW-1185">Reference proteome</keyword>
<feature type="domain" description="Integrase zinc-binding" evidence="1">
    <location>
        <begin position="32"/>
        <end position="87"/>
    </location>
</feature>
<dbReference type="InterPro" id="IPR036397">
    <property type="entry name" value="RNaseH_sf"/>
</dbReference>
<dbReference type="InterPro" id="IPR041588">
    <property type="entry name" value="Integrase_H2C2"/>
</dbReference>
<dbReference type="Gene3D" id="1.10.340.70">
    <property type="match status" value="1"/>
</dbReference>
<name>A0AAV3PKZ5_LITER</name>